<gene>
    <name evidence="1" type="ORF">GCM10010844_44260</name>
</gene>
<dbReference type="Proteomes" id="UP000604341">
    <property type="component" value="Unassembled WGS sequence"/>
</dbReference>
<comment type="caution">
    <text evidence="1">The sequence shown here is derived from an EMBL/GenBank/DDBJ whole genome shotgun (WGS) entry which is preliminary data.</text>
</comment>
<evidence type="ECO:0000313" key="1">
    <source>
        <dbReference type="EMBL" id="GGL20588.1"/>
    </source>
</evidence>
<accession>A0ABQ2FRU7</accession>
<proteinExistence type="predicted"/>
<evidence type="ECO:0000313" key="2">
    <source>
        <dbReference type="Proteomes" id="UP000604341"/>
    </source>
</evidence>
<keyword evidence="2" id="KW-1185">Reference proteome</keyword>
<evidence type="ECO:0008006" key="3">
    <source>
        <dbReference type="Google" id="ProtNLM"/>
    </source>
</evidence>
<organism evidence="1 2">
    <name type="scientific">Deinococcus radiotolerans</name>
    <dbReference type="NCBI Taxonomy" id="1309407"/>
    <lineage>
        <taxon>Bacteria</taxon>
        <taxon>Thermotogati</taxon>
        <taxon>Deinococcota</taxon>
        <taxon>Deinococci</taxon>
        <taxon>Deinococcales</taxon>
        <taxon>Deinococcaceae</taxon>
        <taxon>Deinococcus</taxon>
    </lineage>
</organism>
<dbReference type="EMBL" id="BMPE01000045">
    <property type="protein sequence ID" value="GGL20588.1"/>
    <property type="molecule type" value="Genomic_DNA"/>
</dbReference>
<protein>
    <recommendedName>
        <fullName evidence="3">DUF4402 domain-containing protein</fullName>
    </recommendedName>
</protein>
<reference evidence="2" key="1">
    <citation type="journal article" date="2019" name="Int. J. Syst. Evol. Microbiol.">
        <title>The Global Catalogue of Microorganisms (GCM) 10K type strain sequencing project: providing services to taxonomists for standard genome sequencing and annotation.</title>
        <authorList>
            <consortium name="The Broad Institute Genomics Platform"/>
            <consortium name="The Broad Institute Genome Sequencing Center for Infectious Disease"/>
            <person name="Wu L."/>
            <person name="Ma J."/>
        </authorList>
    </citation>
    <scope>NUCLEOTIDE SEQUENCE [LARGE SCALE GENOMIC DNA]</scope>
    <source>
        <strain evidence="2">JCM 19173</strain>
    </source>
</reference>
<name>A0ABQ2FRU7_9DEIO</name>
<sequence length="123" mass="12932">MKLSSSDPRLVFRVADNKIRLPAYANQSINAVALEAHSGTITVTNTEGKVLATVPYTVAPAKQFSQGASLNYNPFGNTASLNYSISGVSTSPLDPTWSLSVGMGLDLATPSVSSGTINLSVRW</sequence>